<dbReference type="OrthoDB" id="9790810at2"/>
<protein>
    <recommendedName>
        <fullName evidence="5">Probable septum site-determining protein MinC</fullName>
    </recommendedName>
</protein>
<comment type="subunit">
    <text evidence="4 5">Interacts with MinD and FtsZ.</text>
</comment>
<dbReference type="EMBL" id="CP007452">
    <property type="protein sequence ID" value="AHM56450.1"/>
    <property type="molecule type" value="Genomic_DNA"/>
</dbReference>
<evidence type="ECO:0000259" key="6">
    <source>
        <dbReference type="Pfam" id="PF03775"/>
    </source>
</evidence>
<dbReference type="STRING" id="1286171.EAL2_c11540"/>
<comment type="function">
    <text evidence="5">Cell division inhibitor that blocks the formation of polar Z ring septums. Rapidly oscillates between the poles of the cell to destabilize FtsZ filaments that have formed before they mature into polar Z rings. Prevents FtsZ polymerization.</text>
</comment>
<dbReference type="GO" id="GO:1901891">
    <property type="term" value="P:regulation of cell septum assembly"/>
    <property type="evidence" value="ECO:0007669"/>
    <property type="project" value="InterPro"/>
</dbReference>
<dbReference type="InterPro" id="IPR005526">
    <property type="entry name" value="Septum_form_inhib_MinC_C"/>
</dbReference>
<keyword evidence="3 5" id="KW-0131">Cell cycle</keyword>
<dbReference type="PATRIC" id="fig|1286171.3.peg.1102"/>
<keyword evidence="1 5" id="KW-0132">Cell division</keyword>
<evidence type="ECO:0000256" key="4">
    <source>
        <dbReference type="ARBA" id="ARBA00046874"/>
    </source>
</evidence>
<evidence type="ECO:0000313" key="7">
    <source>
        <dbReference type="EMBL" id="AHM56450.1"/>
    </source>
</evidence>
<dbReference type="PANTHER" id="PTHR34108">
    <property type="entry name" value="SEPTUM SITE-DETERMINING PROTEIN MINC"/>
    <property type="match status" value="1"/>
</dbReference>
<proteinExistence type="inferred from homology"/>
<evidence type="ECO:0000256" key="5">
    <source>
        <dbReference type="HAMAP-Rule" id="MF_00267"/>
    </source>
</evidence>
<dbReference type="PANTHER" id="PTHR34108:SF1">
    <property type="entry name" value="SEPTUM SITE-DETERMINING PROTEIN MINC"/>
    <property type="match status" value="1"/>
</dbReference>
<dbReference type="Proteomes" id="UP000019591">
    <property type="component" value="Chromosome"/>
</dbReference>
<dbReference type="NCBIfam" id="TIGR01222">
    <property type="entry name" value="minC"/>
    <property type="match status" value="1"/>
</dbReference>
<dbReference type="InterPro" id="IPR016098">
    <property type="entry name" value="CAP/MinC_C"/>
</dbReference>
<dbReference type="KEGG" id="eac:EAL2_c11540"/>
<evidence type="ECO:0000256" key="1">
    <source>
        <dbReference type="ARBA" id="ARBA00022618"/>
    </source>
</evidence>
<evidence type="ECO:0000313" key="8">
    <source>
        <dbReference type="Proteomes" id="UP000019591"/>
    </source>
</evidence>
<dbReference type="GO" id="GO:0000902">
    <property type="term" value="P:cell morphogenesis"/>
    <property type="evidence" value="ECO:0007669"/>
    <property type="project" value="InterPro"/>
</dbReference>
<dbReference type="eggNOG" id="COG0850">
    <property type="taxonomic scope" value="Bacteria"/>
</dbReference>
<dbReference type="HAMAP" id="MF_00267">
    <property type="entry name" value="MinC"/>
    <property type="match status" value="1"/>
</dbReference>
<dbReference type="GO" id="GO:0000917">
    <property type="term" value="P:division septum assembly"/>
    <property type="evidence" value="ECO:0007669"/>
    <property type="project" value="UniProtKB-KW"/>
</dbReference>
<dbReference type="AlphaFoldDB" id="W8T6D8"/>
<dbReference type="HOGENOM" id="CLU_048711_2_0_9"/>
<dbReference type="Pfam" id="PF03775">
    <property type="entry name" value="MinC_C"/>
    <property type="match status" value="1"/>
</dbReference>
<comment type="similarity">
    <text evidence="5">Belongs to the MinC family.</text>
</comment>
<dbReference type="RefSeq" id="WP_025435454.1">
    <property type="nucleotide sequence ID" value="NZ_CP007452.1"/>
</dbReference>
<feature type="domain" description="Septum formation inhibitor MinC C-terminal" evidence="6">
    <location>
        <begin position="96"/>
        <end position="197"/>
    </location>
</feature>
<sequence>MLETEKVEFKGTKNGLVINIGNDCDYKTARELIGSKVKGANGFFDGARIYAINCGGVDDVEYIMLKEYIESELGMQIAEEERQLAIEYVSSGDTKFIRSTLRSGKRVEFSGNIVIIGDVNPGAHIVADGNVVVIGALRGVVHAGAGGNREAFVVANNLEPMQLRIAESIAIPPEEEHEDKPDIPEIAFIKENYIIIEPCLNRK</sequence>
<evidence type="ECO:0000256" key="2">
    <source>
        <dbReference type="ARBA" id="ARBA00023210"/>
    </source>
</evidence>
<evidence type="ECO:0000256" key="3">
    <source>
        <dbReference type="ARBA" id="ARBA00023306"/>
    </source>
</evidence>
<keyword evidence="8" id="KW-1185">Reference proteome</keyword>
<accession>W8T6D8</accession>
<dbReference type="Gene3D" id="2.160.20.70">
    <property type="match status" value="1"/>
</dbReference>
<dbReference type="GO" id="GO:0051302">
    <property type="term" value="P:regulation of cell division"/>
    <property type="evidence" value="ECO:0007669"/>
    <property type="project" value="InterPro"/>
</dbReference>
<organism evidence="7 8">
    <name type="scientific">Peptoclostridium acidaminophilum DSM 3953</name>
    <dbReference type="NCBI Taxonomy" id="1286171"/>
    <lineage>
        <taxon>Bacteria</taxon>
        <taxon>Bacillati</taxon>
        <taxon>Bacillota</taxon>
        <taxon>Clostridia</taxon>
        <taxon>Peptostreptococcales</taxon>
        <taxon>Peptoclostridiaceae</taxon>
        <taxon>Peptoclostridium</taxon>
    </lineage>
</organism>
<reference evidence="7 8" key="1">
    <citation type="journal article" date="2014" name="Genome Announc.">
        <title>Complete Genome Sequence of Amino Acid-Utilizing Eubacterium acidaminophilum al-2 (DSM 3953).</title>
        <authorList>
            <person name="Poehlein A."/>
            <person name="Andreesen J.R."/>
            <person name="Daniel R."/>
        </authorList>
    </citation>
    <scope>NUCLEOTIDE SEQUENCE [LARGE SCALE GENOMIC DNA]</scope>
    <source>
        <strain evidence="7 8">DSM 3953</strain>
    </source>
</reference>
<name>W8T6D8_PEPAC</name>
<dbReference type="InterPro" id="IPR036145">
    <property type="entry name" value="MinC_C_sf"/>
</dbReference>
<dbReference type="InterPro" id="IPR013033">
    <property type="entry name" value="MinC"/>
</dbReference>
<gene>
    <name evidence="5 7" type="primary">minC</name>
    <name evidence="7" type="ORF">EAL2_c11540</name>
</gene>
<keyword evidence="2 5" id="KW-0717">Septation</keyword>
<dbReference type="SUPFAM" id="SSF63848">
    <property type="entry name" value="Cell-division inhibitor MinC, C-terminal domain"/>
    <property type="match status" value="1"/>
</dbReference>